<sequence length="193" mass="22211">MTDDQGTTESEENRVVSHSPLLWSGPTCASERISTWTFVPSPVQQTKTQSTVFLLGLLIQPSTYIHTNGRFKYSIQIEPQKLFGLIRVKNVAFEKAVIVRCSSDKWSTFVDYPAHYLPPVEETNELRDYETFAFQISLPDKGSRFEFAIQYIWTAENNQTDSAWDNNNGRNYVLHNEQTETSVNQKLLGKFKF</sequence>
<dbReference type="GO" id="GO:0000164">
    <property type="term" value="C:protein phosphatase type 1 complex"/>
    <property type="evidence" value="ECO:0007669"/>
    <property type="project" value="TreeGrafter"/>
</dbReference>
<gene>
    <name evidence="2" type="ORF">ECPE_LOCUS2124</name>
</gene>
<dbReference type="InterPro" id="IPR050782">
    <property type="entry name" value="PP1_regulatory_subunit_3"/>
</dbReference>
<evidence type="ECO:0000313" key="3">
    <source>
        <dbReference type="Proteomes" id="UP000272942"/>
    </source>
</evidence>
<dbReference type="GO" id="GO:0008157">
    <property type="term" value="F:protein phosphatase 1 binding"/>
    <property type="evidence" value="ECO:0007669"/>
    <property type="project" value="TreeGrafter"/>
</dbReference>
<proteinExistence type="predicted"/>
<dbReference type="Proteomes" id="UP000272942">
    <property type="component" value="Unassembled WGS sequence"/>
</dbReference>
<dbReference type="PROSITE" id="PS51159">
    <property type="entry name" value="CBM21"/>
    <property type="match status" value="1"/>
</dbReference>
<organism evidence="4">
    <name type="scientific">Echinostoma caproni</name>
    <dbReference type="NCBI Taxonomy" id="27848"/>
    <lineage>
        <taxon>Eukaryota</taxon>
        <taxon>Metazoa</taxon>
        <taxon>Spiralia</taxon>
        <taxon>Lophotrochozoa</taxon>
        <taxon>Platyhelminthes</taxon>
        <taxon>Trematoda</taxon>
        <taxon>Digenea</taxon>
        <taxon>Plagiorchiida</taxon>
        <taxon>Echinostomata</taxon>
        <taxon>Echinostomatoidea</taxon>
        <taxon>Echinostomatidae</taxon>
        <taxon>Echinostoma</taxon>
    </lineage>
</organism>
<evidence type="ECO:0000313" key="2">
    <source>
        <dbReference type="EMBL" id="VDP65471.1"/>
    </source>
</evidence>
<dbReference type="WBParaSite" id="ECPE_0000212401-mRNA-1">
    <property type="protein sequence ID" value="ECPE_0000212401-mRNA-1"/>
    <property type="gene ID" value="ECPE_0000212401"/>
</dbReference>
<dbReference type="AlphaFoldDB" id="A0A183A589"/>
<dbReference type="GO" id="GO:2001069">
    <property type="term" value="F:glycogen binding"/>
    <property type="evidence" value="ECO:0007669"/>
    <property type="project" value="TreeGrafter"/>
</dbReference>
<name>A0A183A589_9TREM</name>
<dbReference type="PANTHER" id="PTHR12307">
    <property type="entry name" value="PROTEIN PHOSPHATASE 1 REGULATORY SUBUNIT"/>
    <property type="match status" value="1"/>
</dbReference>
<reference evidence="4" key="1">
    <citation type="submission" date="2016-06" db="UniProtKB">
        <authorList>
            <consortium name="WormBaseParasite"/>
        </authorList>
    </citation>
    <scope>IDENTIFICATION</scope>
</reference>
<evidence type="ECO:0000259" key="1">
    <source>
        <dbReference type="PROSITE" id="PS51159"/>
    </source>
</evidence>
<dbReference type="InterPro" id="IPR005036">
    <property type="entry name" value="CBM21_dom"/>
</dbReference>
<evidence type="ECO:0000313" key="4">
    <source>
        <dbReference type="WBParaSite" id="ECPE_0000212401-mRNA-1"/>
    </source>
</evidence>
<dbReference type="Pfam" id="PF03370">
    <property type="entry name" value="CBM_21"/>
    <property type="match status" value="1"/>
</dbReference>
<dbReference type="PANTHER" id="PTHR12307:SF36">
    <property type="entry name" value="GLYCOGEN-BINDING SUBUNIT 76A"/>
    <property type="match status" value="1"/>
</dbReference>
<dbReference type="InterPro" id="IPR038175">
    <property type="entry name" value="CBM21_dom_sf"/>
</dbReference>
<feature type="domain" description="CBM21" evidence="1">
    <location>
        <begin position="45"/>
        <end position="175"/>
    </location>
</feature>
<reference evidence="2 3" key="2">
    <citation type="submission" date="2018-11" db="EMBL/GenBank/DDBJ databases">
        <authorList>
            <consortium name="Pathogen Informatics"/>
        </authorList>
    </citation>
    <scope>NUCLEOTIDE SEQUENCE [LARGE SCALE GENOMIC DNA]</scope>
    <source>
        <strain evidence="2 3">Egypt</strain>
    </source>
</reference>
<accession>A0A183A589</accession>
<dbReference type="Gene3D" id="2.60.40.2440">
    <property type="entry name" value="Carbohydrate binding type-21 domain"/>
    <property type="match status" value="1"/>
</dbReference>
<keyword evidence="3" id="KW-1185">Reference proteome</keyword>
<dbReference type="EMBL" id="UZAN01039423">
    <property type="protein sequence ID" value="VDP65471.1"/>
    <property type="molecule type" value="Genomic_DNA"/>
</dbReference>
<dbReference type="OrthoDB" id="6244039at2759"/>
<protein>
    <submittedName>
        <fullName evidence="4">CBM21 domain-containing protein</fullName>
    </submittedName>
</protein>
<dbReference type="GO" id="GO:0005979">
    <property type="term" value="P:regulation of glycogen biosynthetic process"/>
    <property type="evidence" value="ECO:0007669"/>
    <property type="project" value="TreeGrafter"/>
</dbReference>